<organism evidence="2 3">
    <name type="scientific">Daphnia magna</name>
    <dbReference type="NCBI Taxonomy" id="35525"/>
    <lineage>
        <taxon>Eukaryota</taxon>
        <taxon>Metazoa</taxon>
        <taxon>Ecdysozoa</taxon>
        <taxon>Arthropoda</taxon>
        <taxon>Crustacea</taxon>
        <taxon>Branchiopoda</taxon>
        <taxon>Diplostraca</taxon>
        <taxon>Cladocera</taxon>
        <taxon>Anomopoda</taxon>
        <taxon>Daphniidae</taxon>
        <taxon>Daphnia</taxon>
    </lineage>
</organism>
<reference evidence="2 3" key="1">
    <citation type="submission" date="2016-03" db="EMBL/GenBank/DDBJ databases">
        <title>EvidentialGene: Evidence-directed Construction of Genes on Genomes.</title>
        <authorList>
            <person name="Gilbert D.G."/>
            <person name="Choi J.-H."/>
            <person name="Mockaitis K."/>
            <person name="Colbourne J."/>
            <person name="Pfrender M."/>
        </authorList>
    </citation>
    <scope>NUCLEOTIDE SEQUENCE [LARGE SCALE GENOMIC DNA]</scope>
    <source>
        <strain evidence="2 3">Xinb3</strain>
        <tissue evidence="2">Complete organism</tissue>
    </source>
</reference>
<keyword evidence="3" id="KW-1185">Reference proteome</keyword>
<evidence type="ECO:0000313" key="2">
    <source>
        <dbReference type="EMBL" id="KZR97951.1"/>
    </source>
</evidence>
<dbReference type="Proteomes" id="UP000076858">
    <property type="component" value="Unassembled WGS sequence"/>
</dbReference>
<evidence type="ECO:0000313" key="3">
    <source>
        <dbReference type="Proteomes" id="UP000076858"/>
    </source>
</evidence>
<dbReference type="OrthoDB" id="6362081at2759"/>
<dbReference type="EMBL" id="LRGB01019323">
    <property type="protein sequence ID" value="KZR97951.1"/>
    <property type="molecule type" value="Genomic_DNA"/>
</dbReference>
<feature type="region of interest" description="Disordered" evidence="1">
    <location>
        <begin position="1"/>
        <end position="25"/>
    </location>
</feature>
<proteinExistence type="predicted"/>
<evidence type="ECO:0000256" key="1">
    <source>
        <dbReference type="SAM" id="MobiDB-lite"/>
    </source>
</evidence>
<dbReference type="AlphaFoldDB" id="A0A164FMS2"/>
<gene>
    <name evidence="2" type="ORF">APZ42_006896</name>
</gene>
<comment type="caution">
    <text evidence="2">The sequence shown here is derived from an EMBL/GenBank/DDBJ whole genome shotgun (WGS) entry which is preliminary data.</text>
</comment>
<accession>A0A164FMS2</accession>
<name>A0A164FMS2_9CRUS</name>
<protein>
    <submittedName>
        <fullName evidence="2">Uncharacterized protein</fullName>
    </submittedName>
</protein>
<sequence length="69" mass="7944">MKSFELFSRGSNNSGDGSKKKSSEISVTKIMKQKRDENCSQCPEIHYQPADSFDVEPNFNQTIPRKRNF</sequence>